<name>A0A7S2GLL7_9DINO</name>
<organism evidence="1">
    <name type="scientific">Alexandrium andersonii</name>
    <dbReference type="NCBI Taxonomy" id="327968"/>
    <lineage>
        <taxon>Eukaryota</taxon>
        <taxon>Sar</taxon>
        <taxon>Alveolata</taxon>
        <taxon>Dinophyceae</taxon>
        <taxon>Gonyaulacales</taxon>
        <taxon>Pyrocystaceae</taxon>
        <taxon>Alexandrium</taxon>
    </lineage>
</organism>
<dbReference type="EMBL" id="HBGQ01054028">
    <property type="protein sequence ID" value="CAD9455561.1"/>
    <property type="molecule type" value="Transcribed_RNA"/>
</dbReference>
<gene>
    <name evidence="1" type="ORF">AAND1436_LOCUS26192</name>
</gene>
<evidence type="ECO:0000313" key="1">
    <source>
        <dbReference type="EMBL" id="CAD9455561.1"/>
    </source>
</evidence>
<sequence>MAAATPPGAWMRNRGWLADLAATSTVVCDAMRGSTGRLAVGSDARGEAHVWATAAIIGAGAGCSPERGLGDLLISLQLLTAARGGGCHEMKGRATAAAGALPPPARGEPGCGELATTGAGKLLATTAPRVLTATGAATASRAPRVAVGECGRQLELALWTASTERGGEGWRQGVTCLCPCVGSTAWPVQPSGAPAAAATIVPPACISLPQPPGCWGNGDPRAATGN</sequence>
<protein>
    <submittedName>
        <fullName evidence="1">Uncharacterized protein</fullName>
    </submittedName>
</protein>
<proteinExistence type="predicted"/>
<reference evidence="1" key="1">
    <citation type="submission" date="2021-01" db="EMBL/GenBank/DDBJ databases">
        <authorList>
            <person name="Corre E."/>
            <person name="Pelletier E."/>
            <person name="Niang G."/>
            <person name="Scheremetjew M."/>
            <person name="Finn R."/>
            <person name="Kale V."/>
            <person name="Holt S."/>
            <person name="Cochrane G."/>
            <person name="Meng A."/>
            <person name="Brown T."/>
            <person name="Cohen L."/>
        </authorList>
    </citation>
    <scope>NUCLEOTIDE SEQUENCE</scope>
    <source>
        <strain evidence="1">CCMP2222</strain>
    </source>
</reference>
<dbReference type="AlphaFoldDB" id="A0A7S2GLL7"/>
<accession>A0A7S2GLL7</accession>